<evidence type="ECO:0000313" key="3">
    <source>
        <dbReference type="Proteomes" id="UP000479710"/>
    </source>
</evidence>
<organism evidence="2 3">
    <name type="scientific">Oryza meyeriana var. granulata</name>
    <dbReference type="NCBI Taxonomy" id="110450"/>
    <lineage>
        <taxon>Eukaryota</taxon>
        <taxon>Viridiplantae</taxon>
        <taxon>Streptophyta</taxon>
        <taxon>Embryophyta</taxon>
        <taxon>Tracheophyta</taxon>
        <taxon>Spermatophyta</taxon>
        <taxon>Magnoliopsida</taxon>
        <taxon>Liliopsida</taxon>
        <taxon>Poales</taxon>
        <taxon>Poaceae</taxon>
        <taxon>BOP clade</taxon>
        <taxon>Oryzoideae</taxon>
        <taxon>Oryzeae</taxon>
        <taxon>Oryzinae</taxon>
        <taxon>Oryza</taxon>
        <taxon>Oryza meyeriana</taxon>
    </lineage>
</organism>
<feature type="region of interest" description="Disordered" evidence="1">
    <location>
        <begin position="1"/>
        <end position="25"/>
    </location>
</feature>
<keyword evidence="3" id="KW-1185">Reference proteome</keyword>
<dbReference type="AlphaFoldDB" id="A0A6G1BLP8"/>
<name>A0A6G1BLP8_9ORYZ</name>
<accession>A0A6G1BLP8</accession>
<protein>
    <submittedName>
        <fullName evidence="2">Uncharacterized protein</fullName>
    </submittedName>
</protein>
<dbReference type="Proteomes" id="UP000479710">
    <property type="component" value="Unassembled WGS sequence"/>
</dbReference>
<comment type="caution">
    <text evidence="2">The sequence shown here is derived from an EMBL/GenBank/DDBJ whole genome shotgun (WGS) entry which is preliminary data.</text>
</comment>
<dbReference type="OrthoDB" id="21625at2759"/>
<proteinExistence type="predicted"/>
<feature type="non-terminal residue" evidence="2">
    <location>
        <position position="1"/>
    </location>
</feature>
<dbReference type="EMBL" id="SPHZ02000012">
    <property type="protein sequence ID" value="KAF0888647.1"/>
    <property type="molecule type" value="Genomic_DNA"/>
</dbReference>
<sequence>PTMPSASMARGGVQGRSGTEAVAATAASSREQRLLLFIPKEGEPITAPTCCPEGLQYKAICIHAGYLPWEEVAIYQSKGAQVSADPPPLDGEM</sequence>
<evidence type="ECO:0000256" key="1">
    <source>
        <dbReference type="SAM" id="MobiDB-lite"/>
    </source>
</evidence>
<reference evidence="2 3" key="1">
    <citation type="submission" date="2019-11" db="EMBL/GenBank/DDBJ databases">
        <title>Whole genome sequence of Oryza granulata.</title>
        <authorList>
            <person name="Li W."/>
        </authorList>
    </citation>
    <scope>NUCLEOTIDE SEQUENCE [LARGE SCALE GENOMIC DNA]</scope>
    <source>
        <strain evidence="3">cv. Menghai</strain>
        <tissue evidence="2">Leaf</tissue>
    </source>
</reference>
<evidence type="ECO:0000313" key="2">
    <source>
        <dbReference type="EMBL" id="KAF0888647.1"/>
    </source>
</evidence>
<gene>
    <name evidence="2" type="ORF">E2562_016105</name>
</gene>